<dbReference type="InterPro" id="IPR018060">
    <property type="entry name" value="HTH_AraC"/>
</dbReference>
<dbReference type="PANTHER" id="PTHR11019">
    <property type="entry name" value="HTH-TYPE TRANSCRIPTIONAL REGULATOR NIMR"/>
    <property type="match status" value="1"/>
</dbReference>
<evidence type="ECO:0000256" key="2">
    <source>
        <dbReference type="ARBA" id="ARBA00023125"/>
    </source>
</evidence>
<dbReference type="Pfam" id="PF12833">
    <property type="entry name" value="HTH_18"/>
    <property type="match status" value="1"/>
</dbReference>
<evidence type="ECO:0000256" key="3">
    <source>
        <dbReference type="ARBA" id="ARBA00023163"/>
    </source>
</evidence>
<dbReference type="InterPro" id="IPR003313">
    <property type="entry name" value="AraC-bd"/>
</dbReference>
<protein>
    <submittedName>
        <fullName evidence="5">AraC family transcriptional regulator</fullName>
    </submittedName>
</protein>
<dbReference type="EMBL" id="LPUR01000001">
    <property type="protein sequence ID" value="KXH84265.1"/>
    <property type="molecule type" value="Genomic_DNA"/>
</dbReference>
<dbReference type="InterPro" id="IPR009057">
    <property type="entry name" value="Homeodomain-like_sf"/>
</dbReference>
<keyword evidence="2" id="KW-0238">DNA-binding</keyword>
<dbReference type="GO" id="GO:0003700">
    <property type="term" value="F:DNA-binding transcription factor activity"/>
    <property type="evidence" value="ECO:0007669"/>
    <property type="project" value="InterPro"/>
</dbReference>
<evidence type="ECO:0000313" key="5">
    <source>
        <dbReference type="EMBL" id="KXH84265.1"/>
    </source>
</evidence>
<proteinExistence type="predicted"/>
<dbReference type="Gene3D" id="1.10.10.60">
    <property type="entry name" value="Homeodomain-like"/>
    <property type="match status" value="1"/>
</dbReference>
<keyword evidence="3" id="KW-0804">Transcription</keyword>
<sequence>MQNDIIKCGLTEQKDSRFVDTIEKEAYVWCEKDWKHDDHEHAHHRAQLTFVEEGYQYFHIDRKIYLVPQYHVIWIPSGKAHRITSEARTVNLMVFLFKTVFDDDFYKDVQVFAVPPVLKEMLLYASKWNQLIQEDEEQDLFFKAILKSLPNFCRESSYLEIPVPSDVRIIPVCTYINSNFKYNLDTDLLAEKAKMSVRSLQRIFKNETGITLQKYHQLVRILKSIELIDTGQYTLSQIAYMTGYQSLSAFTSSYFAIMKSRPKVRKTASESSSQSL</sequence>
<evidence type="ECO:0000313" key="6">
    <source>
        <dbReference type="Proteomes" id="UP000070513"/>
    </source>
</evidence>
<dbReference type="SUPFAM" id="SSF51182">
    <property type="entry name" value="RmlC-like cupins"/>
    <property type="match status" value="1"/>
</dbReference>
<dbReference type="InterPro" id="IPR011051">
    <property type="entry name" value="RmlC_Cupin_sf"/>
</dbReference>
<dbReference type="SMART" id="SM00342">
    <property type="entry name" value="HTH_ARAC"/>
    <property type="match status" value="1"/>
</dbReference>
<reference evidence="5 6" key="2">
    <citation type="journal article" date="2016" name="Genome Announc.">
        <title>Draft Genome Sequence of a Biocontrol Rhizobacterium, Chryseobacterium kwangjuense Strain KJ1R5, Isolated from Pepper (Capsicum annuum).</title>
        <authorList>
            <person name="Jeong J.J."/>
            <person name="Park H."/>
            <person name="Park B.H."/>
            <person name="Mannaa M."/>
            <person name="Sang M.K."/>
            <person name="Choi I.G."/>
            <person name="Kim K.D."/>
        </authorList>
    </citation>
    <scope>NUCLEOTIDE SEQUENCE [LARGE SCALE GENOMIC DNA]</scope>
    <source>
        <strain evidence="5 6">KJ1R5</strain>
    </source>
</reference>
<dbReference type="PANTHER" id="PTHR11019:SF199">
    <property type="entry name" value="HTH-TYPE TRANSCRIPTIONAL REGULATOR NIMR"/>
    <property type="match status" value="1"/>
</dbReference>
<name>A0A135WHA6_9FLAO</name>
<dbReference type="Gene3D" id="2.60.120.10">
    <property type="entry name" value="Jelly Rolls"/>
    <property type="match status" value="1"/>
</dbReference>
<dbReference type="GO" id="GO:0043565">
    <property type="term" value="F:sequence-specific DNA binding"/>
    <property type="evidence" value="ECO:0007669"/>
    <property type="project" value="InterPro"/>
</dbReference>
<dbReference type="OrthoDB" id="9804543at2"/>
<dbReference type="Proteomes" id="UP000070513">
    <property type="component" value="Unassembled WGS sequence"/>
</dbReference>
<evidence type="ECO:0000256" key="1">
    <source>
        <dbReference type="ARBA" id="ARBA00023015"/>
    </source>
</evidence>
<evidence type="ECO:0000259" key="4">
    <source>
        <dbReference type="PROSITE" id="PS01124"/>
    </source>
</evidence>
<reference evidence="6" key="1">
    <citation type="submission" date="2015-12" db="EMBL/GenBank/DDBJ databases">
        <title>Genome sequence of a biocontrol rhizobacterium Chryseobacterium kwangjuense strain KJ1R5 isolated from pepper (Capsicum annuum L.).</title>
        <authorList>
            <person name="Jeong J.-J."/>
            <person name="Park H."/>
            <person name="Mannaa M."/>
            <person name="Sang M.K."/>
            <person name="Choi I.-G."/>
            <person name="Kim K.D."/>
        </authorList>
    </citation>
    <scope>NUCLEOTIDE SEQUENCE [LARGE SCALE GENOMIC DNA]</scope>
    <source>
        <strain evidence="6">KJ1R5</strain>
    </source>
</reference>
<keyword evidence="1" id="KW-0805">Transcription regulation</keyword>
<dbReference type="AlphaFoldDB" id="A0A135WHA6"/>
<comment type="caution">
    <text evidence="5">The sequence shown here is derived from an EMBL/GenBank/DDBJ whole genome shotgun (WGS) entry which is preliminary data.</text>
</comment>
<dbReference type="RefSeq" id="WP_062646851.1">
    <property type="nucleotide sequence ID" value="NZ_LPUR01000001.1"/>
</dbReference>
<dbReference type="PROSITE" id="PS01124">
    <property type="entry name" value="HTH_ARAC_FAMILY_2"/>
    <property type="match status" value="1"/>
</dbReference>
<dbReference type="SUPFAM" id="SSF46689">
    <property type="entry name" value="Homeodomain-like"/>
    <property type="match status" value="2"/>
</dbReference>
<dbReference type="InterPro" id="IPR014710">
    <property type="entry name" value="RmlC-like_jellyroll"/>
</dbReference>
<accession>A0A135WHA6</accession>
<dbReference type="Pfam" id="PF02311">
    <property type="entry name" value="AraC_binding"/>
    <property type="match status" value="1"/>
</dbReference>
<gene>
    <name evidence="5" type="ORF">AU378_00435</name>
</gene>
<feature type="domain" description="HTH araC/xylS-type" evidence="4">
    <location>
        <begin position="170"/>
        <end position="268"/>
    </location>
</feature>
<organism evidence="5 6">
    <name type="scientific">Chryseobacterium kwangjuense</name>
    <dbReference type="NCBI Taxonomy" id="267125"/>
    <lineage>
        <taxon>Bacteria</taxon>
        <taxon>Pseudomonadati</taxon>
        <taxon>Bacteroidota</taxon>
        <taxon>Flavobacteriia</taxon>
        <taxon>Flavobacteriales</taxon>
        <taxon>Weeksellaceae</taxon>
        <taxon>Chryseobacterium group</taxon>
        <taxon>Chryseobacterium</taxon>
    </lineage>
</organism>